<sequence>MPLHLIKLCVGIGSVEDLEEHVAARLDAARLQGRPAEQAHVTRMVPKRIDELLDGGSLYWVIKGQIQVRQPLVAIAPFKDAEGVGRCRLVLEPTFVRTARQPRRPFQGWRYLTPDDVPRDIGTGDAGEGDLPVDMQRELIELGLF</sequence>
<dbReference type="PIRSF" id="PIRSF032025">
    <property type="entry name" value="UCP032025"/>
    <property type="match status" value="1"/>
</dbReference>
<proteinExistence type="predicted"/>
<dbReference type="InterPro" id="IPR008320">
    <property type="entry name" value="UCP032025"/>
</dbReference>
<dbReference type="Pfam" id="PF07370">
    <property type="entry name" value="DUF1489"/>
    <property type="match status" value="1"/>
</dbReference>
<dbReference type="EMBL" id="LC066374">
    <property type="protein sequence ID" value="BAT26996.1"/>
    <property type="molecule type" value="Genomic_DNA"/>
</dbReference>
<organism evidence="1">
    <name type="scientific">Aurantimonas coralicida</name>
    <dbReference type="NCBI Taxonomy" id="182270"/>
    <lineage>
        <taxon>Bacteria</taxon>
        <taxon>Pseudomonadati</taxon>
        <taxon>Pseudomonadota</taxon>
        <taxon>Alphaproteobacteria</taxon>
        <taxon>Hyphomicrobiales</taxon>
        <taxon>Aurantimonadaceae</taxon>
        <taxon>Aurantimonas</taxon>
    </lineage>
</organism>
<dbReference type="AlphaFoldDB" id="A0A0P0YZJ3"/>
<dbReference type="RefSeq" id="WP_024350587.1">
    <property type="nucleotide sequence ID" value="NZ_BBWN01000016.1"/>
</dbReference>
<evidence type="ECO:0000313" key="1">
    <source>
        <dbReference type="EMBL" id="BAT26996.1"/>
    </source>
</evidence>
<reference evidence="1" key="1">
    <citation type="journal article" date="2015" name="Proc. Natl. Acad. Sci. U.S.A.">
        <title>Bacterial clade with the ribosomal RNA operon on a small plasmid rather than the chromosome.</title>
        <authorList>
            <person name="Anda M."/>
            <person name="Ohtsubo Y."/>
            <person name="Okubo T."/>
            <person name="Sugawara M."/>
            <person name="Nagata Y."/>
            <person name="Tsuda M."/>
            <person name="Minamisawa K."/>
            <person name="Mitsui H."/>
        </authorList>
    </citation>
    <scope>NUCLEOTIDE SEQUENCE</scope>
    <source>
        <strain evidence="1">DSM 14790</strain>
    </source>
</reference>
<evidence type="ECO:0008006" key="2">
    <source>
        <dbReference type="Google" id="ProtNLM"/>
    </source>
</evidence>
<protein>
    <recommendedName>
        <fullName evidence="2">DUF1489 family protein</fullName>
    </recommendedName>
</protein>
<accession>A0A0P0YZJ3</accession>
<name>A0A0P0YZJ3_9HYPH</name>